<keyword evidence="4" id="KW-0597">Phosphoprotein</keyword>
<keyword evidence="8" id="KW-0418">Kinase</keyword>
<dbReference type="InterPro" id="IPR052232">
    <property type="entry name" value="RLK_Ser/Thr-Kinase"/>
</dbReference>
<evidence type="ECO:0000313" key="19">
    <source>
        <dbReference type="Proteomes" id="UP000001514"/>
    </source>
</evidence>
<keyword evidence="11" id="KW-0472">Membrane</keyword>
<dbReference type="Gramene" id="EFJ34699">
    <property type="protein sequence ID" value="EFJ34699"/>
    <property type="gene ID" value="SELMODRAFT_142218"/>
</dbReference>
<evidence type="ECO:0000256" key="9">
    <source>
        <dbReference type="ARBA" id="ARBA00022840"/>
    </source>
</evidence>
<dbReference type="OrthoDB" id="4062651at2759"/>
<dbReference type="FunFam" id="3.30.200.20:FF:000173">
    <property type="entry name" value="Probable serine/threonine-protein kinase At1g01540"/>
    <property type="match status" value="1"/>
</dbReference>
<comment type="catalytic activity">
    <reaction evidence="13">
        <text>L-seryl-[protein] + ATP = O-phospho-L-seryl-[protein] + ADP + H(+)</text>
        <dbReference type="Rhea" id="RHEA:17989"/>
        <dbReference type="Rhea" id="RHEA-COMP:9863"/>
        <dbReference type="Rhea" id="RHEA-COMP:11604"/>
        <dbReference type="ChEBI" id="CHEBI:15378"/>
        <dbReference type="ChEBI" id="CHEBI:29999"/>
        <dbReference type="ChEBI" id="CHEBI:30616"/>
        <dbReference type="ChEBI" id="CHEBI:83421"/>
        <dbReference type="ChEBI" id="CHEBI:456216"/>
        <dbReference type="EC" id="2.7.11.1"/>
    </reaction>
</comment>
<comment type="subcellular location">
    <subcellularLocation>
        <location evidence="1">Membrane</location>
        <topology evidence="1">Single-pass membrane protein</topology>
    </subcellularLocation>
</comment>
<dbReference type="PANTHER" id="PTHR47984:SF14">
    <property type="entry name" value="OS01G0323000 PROTEIN"/>
    <property type="match status" value="1"/>
</dbReference>
<evidence type="ECO:0000256" key="12">
    <source>
        <dbReference type="ARBA" id="ARBA00047899"/>
    </source>
</evidence>
<evidence type="ECO:0000313" key="18">
    <source>
        <dbReference type="EMBL" id="EFJ34699.1"/>
    </source>
</evidence>
<comment type="similarity">
    <text evidence="15">Belongs to the protein kinase superfamily.</text>
</comment>
<evidence type="ECO:0000256" key="2">
    <source>
        <dbReference type="ARBA" id="ARBA00012513"/>
    </source>
</evidence>
<accession>D8QYZ9</accession>
<dbReference type="InParanoid" id="D8QYZ9"/>
<evidence type="ECO:0000256" key="1">
    <source>
        <dbReference type="ARBA" id="ARBA00004167"/>
    </source>
</evidence>
<dbReference type="PROSITE" id="PS00107">
    <property type="entry name" value="PROTEIN_KINASE_ATP"/>
    <property type="match status" value="1"/>
</dbReference>
<dbReference type="PROSITE" id="PS50011">
    <property type="entry name" value="PROTEIN_KINASE_DOM"/>
    <property type="match status" value="1"/>
</dbReference>
<dbReference type="FunFam" id="1.10.510.10:FF:000035">
    <property type="entry name" value="Putative receptor-like serine/threonine-protein kinase"/>
    <property type="match status" value="1"/>
</dbReference>
<keyword evidence="9 14" id="KW-0067">ATP-binding</keyword>
<dbReference type="InterPro" id="IPR011009">
    <property type="entry name" value="Kinase-like_dom_sf"/>
</dbReference>
<comment type="catalytic activity">
    <reaction evidence="12">
        <text>L-threonyl-[protein] + ATP = O-phospho-L-threonyl-[protein] + ADP + H(+)</text>
        <dbReference type="Rhea" id="RHEA:46608"/>
        <dbReference type="Rhea" id="RHEA-COMP:11060"/>
        <dbReference type="Rhea" id="RHEA-COMP:11605"/>
        <dbReference type="ChEBI" id="CHEBI:15378"/>
        <dbReference type="ChEBI" id="CHEBI:30013"/>
        <dbReference type="ChEBI" id="CHEBI:30616"/>
        <dbReference type="ChEBI" id="CHEBI:61977"/>
        <dbReference type="ChEBI" id="CHEBI:456216"/>
        <dbReference type="EC" id="2.7.11.1"/>
    </reaction>
</comment>
<evidence type="ECO:0000256" key="8">
    <source>
        <dbReference type="ARBA" id="ARBA00022777"/>
    </source>
</evidence>
<dbReference type="Gene3D" id="1.10.510.10">
    <property type="entry name" value="Transferase(Phosphotransferase) domain 1"/>
    <property type="match status" value="1"/>
</dbReference>
<evidence type="ECO:0000256" key="14">
    <source>
        <dbReference type="PROSITE-ProRule" id="PRU10141"/>
    </source>
</evidence>
<dbReference type="InterPro" id="IPR000719">
    <property type="entry name" value="Prot_kinase_dom"/>
</dbReference>
<dbReference type="AlphaFoldDB" id="D8QYZ9"/>
<keyword evidence="19" id="KW-1185">Reference proteome</keyword>
<sequence length="358" mass="40273">MVQLGWGRWYSLKELDLATNGFCEDSKIGEGGYGVVFKGFLPDGSVVAVKNLLNNTGQAEKEFRVEVEAIGKVRHKNLVRLLGYCAESCYRMLVYEYVDNGNLEDWLHGFSSQTQAFPWEARMKIALGTAKALTYLHEALEPKVVHRDIKASNILVEGDWNAKISDFGLAKLLGSEKSHVTTRVMGTFGYVAPEYASTGLLNERSDVYSFGVLLMELITGRDPVDYSRPPGEVNLVDWLKVMVANRHSEDVADPRLHVKPTPRILKKALLVAIRCVDPDSLRRPKMGHVVHMLEADELPYRQEKAQSEKRSTFGNSPHHHQAPTKPAPLSRRADGKENEVNGGDKHAIYKQNWKKYEV</sequence>
<evidence type="ECO:0000256" key="5">
    <source>
        <dbReference type="ARBA" id="ARBA00022679"/>
    </source>
</evidence>
<feature type="domain" description="Protein kinase" evidence="17">
    <location>
        <begin position="22"/>
        <end position="301"/>
    </location>
</feature>
<keyword evidence="6" id="KW-0812">Transmembrane</keyword>
<evidence type="ECO:0000256" key="10">
    <source>
        <dbReference type="ARBA" id="ARBA00022989"/>
    </source>
</evidence>
<dbReference type="EMBL" id="GL377569">
    <property type="protein sequence ID" value="EFJ34699.1"/>
    <property type="molecule type" value="Genomic_DNA"/>
</dbReference>
<feature type="region of interest" description="Disordered" evidence="16">
    <location>
        <begin position="303"/>
        <end position="358"/>
    </location>
</feature>
<dbReference type="OMA" id="YCVESAY"/>
<dbReference type="GO" id="GO:0004674">
    <property type="term" value="F:protein serine/threonine kinase activity"/>
    <property type="evidence" value="ECO:0007669"/>
    <property type="project" value="UniProtKB-KW"/>
</dbReference>
<dbReference type="STRING" id="88036.D8QYZ9"/>
<dbReference type="EC" id="2.7.11.1" evidence="2"/>
<evidence type="ECO:0000256" key="15">
    <source>
        <dbReference type="RuleBase" id="RU000304"/>
    </source>
</evidence>
<evidence type="ECO:0000259" key="17">
    <source>
        <dbReference type="PROSITE" id="PS50011"/>
    </source>
</evidence>
<keyword evidence="7 14" id="KW-0547">Nucleotide-binding</keyword>
<evidence type="ECO:0000256" key="6">
    <source>
        <dbReference type="ARBA" id="ARBA00022692"/>
    </source>
</evidence>
<keyword evidence="5" id="KW-0808">Transferase</keyword>
<dbReference type="Gene3D" id="3.30.200.20">
    <property type="entry name" value="Phosphorylase Kinase, domain 1"/>
    <property type="match status" value="1"/>
</dbReference>
<dbReference type="CDD" id="cd14066">
    <property type="entry name" value="STKc_IRAK"/>
    <property type="match status" value="1"/>
</dbReference>
<name>D8QYZ9_SELML</name>
<organism evidence="19">
    <name type="scientific">Selaginella moellendorffii</name>
    <name type="common">Spikemoss</name>
    <dbReference type="NCBI Taxonomy" id="88036"/>
    <lineage>
        <taxon>Eukaryota</taxon>
        <taxon>Viridiplantae</taxon>
        <taxon>Streptophyta</taxon>
        <taxon>Embryophyta</taxon>
        <taxon>Tracheophyta</taxon>
        <taxon>Lycopodiopsida</taxon>
        <taxon>Selaginellales</taxon>
        <taxon>Selaginellaceae</taxon>
        <taxon>Selaginella</taxon>
    </lineage>
</organism>
<dbReference type="GO" id="GO:0005524">
    <property type="term" value="F:ATP binding"/>
    <property type="evidence" value="ECO:0007669"/>
    <property type="project" value="UniProtKB-UniRule"/>
</dbReference>
<evidence type="ECO:0000256" key="11">
    <source>
        <dbReference type="ARBA" id="ARBA00023136"/>
    </source>
</evidence>
<dbReference type="eggNOG" id="KOG1187">
    <property type="taxonomic scope" value="Eukaryota"/>
</dbReference>
<dbReference type="SUPFAM" id="SSF56112">
    <property type="entry name" value="Protein kinase-like (PK-like)"/>
    <property type="match status" value="1"/>
</dbReference>
<gene>
    <name evidence="18" type="ORF">SELMODRAFT_142218</name>
</gene>
<dbReference type="InterPro" id="IPR017441">
    <property type="entry name" value="Protein_kinase_ATP_BS"/>
</dbReference>
<dbReference type="PROSITE" id="PS00108">
    <property type="entry name" value="PROTEIN_KINASE_ST"/>
    <property type="match status" value="1"/>
</dbReference>
<dbReference type="InterPro" id="IPR008271">
    <property type="entry name" value="Ser/Thr_kinase_AS"/>
</dbReference>
<evidence type="ECO:0000256" key="3">
    <source>
        <dbReference type="ARBA" id="ARBA00022527"/>
    </source>
</evidence>
<feature type="compositionally biased region" description="Basic and acidic residues" evidence="16">
    <location>
        <begin position="331"/>
        <end position="347"/>
    </location>
</feature>
<dbReference type="Proteomes" id="UP000001514">
    <property type="component" value="Unassembled WGS sequence"/>
</dbReference>
<evidence type="ECO:0000256" key="7">
    <source>
        <dbReference type="ARBA" id="ARBA00022741"/>
    </source>
</evidence>
<reference evidence="18 19" key="1">
    <citation type="journal article" date="2011" name="Science">
        <title>The Selaginella genome identifies genetic changes associated with the evolution of vascular plants.</title>
        <authorList>
            <person name="Banks J.A."/>
            <person name="Nishiyama T."/>
            <person name="Hasebe M."/>
            <person name="Bowman J.L."/>
            <person name="Gribskov M."/>
            <person name="dePamphilis C."/>
            <person name="Albert V.A."/>
            <person name="Aono N."/>
            <person name="Aoyama T."/>
            <person name="Ambrose B.A."/>
            <person name="Ashton N.W."/>
            <person name="Axtell M.J."/>
            <person name="Barker E."/>
            <person name="Barker M.S."/>
            <person name="Bennetzen J.L."/>
            <person name="Bonawitz N.D."/>
            <person name="Chapple C."/>
            <person name="Cheng C."/>
            <person name="Correa L.G."/>
            <person name="Dacre M."/>
            <person name="DeBarry J."/>
            <person name="Dreyer I."/>
            <person name="Elias M."/>
            <person name="Engstrom E.M."/>
            <person name="Estelle M."/>
            <person name="Feng L."/>
            <person name="Finet C."/>
            <person name="Floyd S.K."/>
            <person name="Frommer W.B."/>
            <person name="Fujita T."/>
            <person name="Gramzow L."/>
            <person name="Gutensohn M."/>
            <person name="Harholt J."/>
            <person name="Hattori M."/>
            <person name="Heyl A."/>
            <person name="Hirai T."/>
            <person name="Hiwatashi Y."/>
            <person name="Ishikawa M."/>
            <person name="Iwata M."/>
            <person name="Karol K.G."/>
            <person name="Koehler B."/>
            <person name="Kolukisaoglu U."/>
            <person name="Kubo M."/>
            <person name="Kurata T."/>
            <person name="Lalonde S."/>
            <person name="Li K."/>
            <person name="Li Y."/>
            <person name="Litt A."/>
            <person name="Lyons E."/>
            <person name="Manning G."/>
            <person name="Maruyama T."/>
            <person name="Michael T.P."/>
            <person name="Mikami K."/>
            <person name="Miyazaki S."/>
            <person name="Morinaga S."/>
            <person name="Murata T."/>
            <person name="Mueller-Roeber B."/>
            <person name="Nelson D.R."/>
            <person name="Obara M."/>
            <person name="Oguri Y."/>
            <person name="Olmstead R.G."/>
            <person name="Onodera N."/>
            <person name="Petersen B.L."/>
            <person name="Pils B."/>
            <person name="Prigge M."/>
            <person name="Rensing S.A."/>
            <person name="Riano-Pachon D.M."/>
            <person name="Roberts A.W."/>
            <person name="Sato Y."/>
            <person name="Scheller H.V."/>
            <person name="Schulz B."/>
            <person name="Schulz C."/>
            <person name="Shakirov E.V."/>
            <person name="Shibagaki N."/>
            <person name="Shinohara N."/>
            <person name="Shippen D.E."/>
            <person name="Soerensen I."/>
            <person name="Sotooka R."/>
            <person name="Sugimoto N."/>
            <person name="Sugita M."/>
            <person name="Sumikawa N."/>
            <person name="Tanurdzic M."/>
            <person name="Theissen G."/>
            <person name="Ulvskov P."/>
            <person name="Wakazuki S."/>
            <person name="Weng J.K."/>
            <person name="Willats W.W."/>
            <person name="Wipf D."/>
            <person name="Wolf P.G."/>
            <person name="Yang L."/>
            <person name="Zimmer A.D."/>
            <person name="Zhu Q."/>
            <person name="Mitros T."/>
            <person name="Hellsten U."/>
            <person name="Loque D."/>
            <person name="Otillar R."/>
            <person name="Salamov A."/>
            <person name="Schmutz J."/>
            <person name="Shapiro H."/>
            <person name="Lindquist E."/>
            <person name="Lucas S."/>
            <person name="Rokhsar D."/>
            <person name="Grigoriev I.V."/>
        </authorList>
    </citation>
    <scope>NUCLEOTIDE SEQUENCE [LARGE SCALE GENOMIC DNA]</scope>
</reference>
<feature type="binding site" evidence="14">
    <location>
        <position position="50"/>
    </location>
    <ligand>
        <name>ATP</name>
        <dbReference type="ChEBI" id="CHEBI:30616"/>
    </ligand>
</feature>
<keyword evidence="3 15" id="KW-0723">Serine/threonine-protein kinase</keyword>
<evidence type="ECO:0000256" key="16">
    <source>
        <dbReference type="SAM" id="MobiDB-lite"/>
    </source>
</evidence>
<dbReference type="GO" id="GO:0016020">
    <property type="term" value="C:membrane"/>
    <property type="evidence" value="ECO:0007669"/>
    <property type="project" value="UniProtKB-SubCell"/>
</dbReference>
<evidence type="ECO:0000256" key="4">
    <source>
        <dbReference type="ARBA" id="ARBA00022553"/>
    </source>
</evidence>
<dbReference type="Pfam" id="PF00069">
    <property type="entry name" value="Pkinase"/>
    <property type="match status" value="1"/>
</dbReference>
<proteinExistence type="inferred from homology"/>
<protein>
    <recommendedName>
        <fullName evidence="2">non-specific serine/threonine protein kinase</fullName>
        <ecNumber evidence="2">2.7.11.1</ecNumber>
    </recommendedName>
</protein>
<dbReference type="KEGG" id="smo:SELMODRAFT_142218"/>
<keyword evidence="10" id="KW-1133">Transmembrane helix</keyword>
<dbReference type="HOGENOM" id="CLU_000288_21_4_1"/>
<dbReference type="PANTHER" id="PTHR47984">
    <property type="entry name" value="OS01G0323000 PROTEIN"/>
    <property type="match status" value="1"/>
</dbReference>
<evidence type="ECO:0000256" key="13">
    <source>
        <dbReference type="ARBA" id="ARBA00048679"/>
    </source>
</evidence>
<dbReference type="SMART" id="SM00220">
    <property type="entry name" value="S_TKc"/>
    <property type="match status" value="1"/>
</dbReference>